<sequence length="479" mass="51632">MTIDGKHFINGNWAAGTEQSITEVEPWAGKPIVEYQLPSDQQISSAVDSASRAQVEWYAIGTEKRIQHLQNFISVLEAKKDELSTIVAQEAGKPYWEAEQEVGILPGKLDASISAYKNRAQDILAPSQDPSIIVKTSFRPHGTCLVLGPYNFPLHMMNGQVIPALLSGNSVIIKPSELGCASAIQYVEAADEAGLPRGVIQLLLGSADLGKQLVCSEGVGAVFFTGSASAGQSIRQKCAERNVPCAIEAGGNSVLVVGDFDNVEKTSDIIVNSAFWSAGQRCNSARHLLITQAAYERGIIDALVSKVSNLRSANDITDSTAFYGVMRREDDISRLADYTAKLTESADDVIFGTQISPMESIVPFIVRMPTQLPLEQEEQMGPVLQVRIVADLQQAIEVANSVELRLTAGLLSRSRDEYNEFSRMAEFGNIVWNCPTANASGYASFGGRGDSGNSRPAGYLAIDFCVTPVSEFMVPDGTA</sequence>
<dbReference type="InterPro" id="IPR016162">
    <property type="entry name" value="Ald_DH_N"/>
</dbReference>
<evidence type="ECO:0000259" key="2">
    <source>
        <dbReference type="Pfam" id="PF00171"/>
    </source>
</evidence>
<dbReference type="Pfam" id="PF00171">
    <property type="entry name" value="Aldedh"/>
    <property type="match status" value="1"/>
</dbReference>
<name>A0ABV5HYK6_9RHOB</name>
<dbReference type="PANTHER" id="PTHR11699">
    <property type="entry name" value="ALDEHYDE DEHYDROGENASE-RELATED"/>
    <property type="match status" value="1"/>
</dbReference>
<keyword evidence="1" id="KW-0560">Oxidoreductase</keyword>
<dbReference type="InterPro" id="IPR015590">
    <property type="entry name" value="Aldehyde_DH_dom"/>
</dbReference>
<dbReference type="Proteomes" id="UP001589670">
    <property type="component" value="Unassembled WGS sequence"/>
</dbReference>
<reference evidence="3 4" key="1">
    <citation type="submission" date="2024-09" db="EMBL/GenBank/DDBJ databases">
        <authorList>
            <person name="Sun Q."/>
            <person name="Mori K."/>
        </authorList>
    </citation>
    <scope>NUCLEOTIDE SEQUENCE [LARGE SCALE GENOMIC DNA]</scope>
    <source>
        <strain evidence="3 4">CECT 9424</strain>
    </source>
</reference>
<feature type="domain" description="Aldehyde dehydrogenase" evidence="2">
    <location>
        <begin position="13"/>
        <end position="465"/>
    </location>
</feature>
<evidence type="ECO:0000313" key="3">
    <source>
        <dbReference type="EMBL" id="MFB9149505.1"/>
    </source>
</evidence>
<dbReference type="EMBL" id="JBHMEC010000011">
    <property type="protein sequence ID" value="MFB9149505.1"/>
    <property type="molecule type" value="Genomic_DNA"/>
</dbReference>
<dbReference type="InterPro" id="IPR016161">
    <property type="entry name" value="Ald_DH/histidinol_DH"/>
</dbReference>
<organism evidence="3 4">
    <name type="scientific">Roseovarius ramblicola</name>
    <dbReference type="NCBI Taxonomy" id="2022336"/>
    <lineage>
        <taxon>Bacteria</taxon>
        <taxon>Pseudomonadati</taxon>
        <taxon>Pseudomonadota</taxon>
        <taxon>Alphaproteobacteria</taxon>
        <taxon>Rhodobacterales</taxon>
        <taxon>Roseobacteraceae</taxon>
        <taxon>Roseovarius</taxon>
    </lineage>
</organism>
<dbReference type="InterPro" id="IPR016163">
    <property type="entry name" value="Ald_DH_C"/>
</dbReference>
<evidence type="ECO:0000256" key="1">
    <source>
        <dbReference type="ARBA" id="ARBA00023002"/>
    </source>
</evidence>
<proteinExistence type="predicted"/>
<accession>A0ABV5HYK6</accession>
<dbReference type="Gene3D" id="3.40.605.10">
    <property type="entry name" value="Aldehyde Dehydrogenase, Chain A, domain 1"/>
    <property type="match status" value="1"/>
</dbReference>
<dbReference type="RefSeq" id="WP_377068488.1">
    <property type="nucleotide sequence ID" value="NZ_JBHMEC010000011.1"/>
</dbReference>
<dbReference type="Gene3D" id="3.40.309.10">
    <property type="entry name" value="Aldehyde Dehydrogenase, Chain A, domain 2"/>
    <property type="match status" value="1"/>
</dbReference>
<keyword evidence="4" id="KW-1185">Reference proteome</keyword>
<dbReference type="SUPFAM" id="SSF53720">
    <property type="entry name" value="ALDH-like"/>
    <property type="match status" value="1"/>
</dbReference>
<evidence type="ECO:0000313" key="4">
    <source>
        <dbReference type="Proteomes" id="UP001589670"/>
    </source>
</evidence>
<comment type="caution">
    <text evidence="3">The sequence shown here is derived from an EMBL/GenBank/DDBJ whole genome shotgun (WGS) entry which is preliminary data.</text>
</comment>
<protein>
    <submittedName>
        <fullName evidence="3">Aldehyde dehydrogenase family protein</fullName>
    </submittedName>
</protein>
<gene>
    <name evidence="3" type="ORF">ACFFU4_07035</name>
</gene>